<gene>
    <name evidence="5" type="ORF">SAMN02745131_02971</name>
</gene>
<dbReference type="CDD" id="cd08916">
    <property type="entry name" value="TrHb3_P"/>
    <property type="match status" value="1"/>
</dbReference>
<evidence type="ECO:0000313" key="5">
    <source>
        <dbReference type="EMBL" id="SHF56686.1"/>
    </source>
</evidence>
<evidence type="ECO:0000313" key="6">
    <source>
        <dbReference type="Proteomes" id="UP000184048"/>
    </source>
</evidence>
<reference evidence="5 6" key="1">
    <citation type="submission" date="2016-11" db="EMBL/GenBank/DDBJ databases">
        <authorList>
            <person name="Jaros S."/>
            <person name="Januszkiewicz K."/>
            <person name="Wedrychowicz H."/>
        </authorList>
    </citation>
    <scope>NUCLEOTIDE SEQUENCE [LARGE SCALE GENOMIC DNA]</scope>
    <source>
        <strain evidence="5 6">DSM 18119</strain>
    </source>
</reference>
<evidence type="ECO:0000256" key="4">
    <source>
        <dbReference type="ARBA" id="ARBA00023004"/>
    </source>
</evidence>
<dbReference type="STRING" id="1121884.SAMN02745131_02971"/>
<accession>A0A1M5CPR6</accession>
<evidence type="ECO:0000256" key="1">
    <source>
        <dbReference type="ARBA" id="ARBA00022448"/>
    </source>
</evidence>
<dbReference type="GO" id="GO:0020037">
    <property type="term" value="F:heme binding"/>
    <property type="evidence" value="ECO:0007669"/>
    <property type="project" value="InterPro"/>
</dbReference>
<dbReference type="SUPFAM" id="SSF46458">
    <property type="entry name" value="Globin-like"/>
    <property type="match status" value="1"/>
</dbReference>
<keyword evidence="3" id="KW-0479">Metal-binding</keyword>
<proteinExistence type="predicted"/>
<dbReference type="InterPro" id="IPR012292">
    <property type="entry name" value="Globin/Proto"/>
</dbReference>
<evidence type="ECO:0000256" key="2">
    <source>
        <dbReference type="ARBA" id="ARBA00022617"/>
    </source>
</evidence>
<keyword evidence="4" id="KW-0408">Iron</keyword>
<dbReference type="Proteomes" id="UP000184048">
    <property type="component" value="Unassembled WGS sequence"/>
</dbReference>
<dbReference type="GO" id="GO:0046872">
    <property type="term" value="F:metal ion binding"/>
    <property type="evidence" value="ECO:0007669"/>
    <property type="project" value="UniProtKB-KW"/>
</dbReference>
<keyword evidence="1" id="KW-0813">Transport</keyword>
<name>A0A1M5CPR6_9BACT</name>
<dbReference type="GO" id="GO:0019825">
    <property type="term" value="F:oxygen binding"/>
    <property type="evidence" value="ECO:0007669"/>
    <property type="project" value="InterPro"/>
</dbReference>
<organism evidence="5 6">
    <name type="scientific">Flavisolibacter ginsengisoli DSM 18119</name>
    <dbReference type="NCBI Taxonomy" id="1121884"/>
    <lineage>
        <taxon>Bacteria</taxon>
        <taxon>Pseudomonadati</taxon>
        <taxon>Bacteroidota</taxon>
        <taxon>Chitinophagia</taxon>
        <taxon>Chitinophagales</taxon>
        <taxon>Chitinophagaceae</taxon>
        <taxon>Flavisolibacter</taxon>
    </lineage>
</organism>
<keyword evidence="2" id="KW-0349">Heme</keyword>
<dbReference type="InterPro" id="IPR009050">
    <property type="entry name" value="Globin-like_sf"/>
</dbReference>
<evidence type="ECO:0000256" key="3">
    <source>
        <dbReference type="ARBA" id="ARBA00022723"/>
    </source>
</evidence>
<dbReference type="InterPro" id="IPR001486">
    <property type="entry name" value="Hemoglobin_trunc"/>
</dbReference>
<keyword evidence="6" id="KW-1185">Reference proteome</keyword>
<dbReference type="EMBL" id="FQUU01000013">
    <property type="protein sequence ID" value="SHF56686.1"/>
    <property type="molecule type" value="Genomic_DNA"/>
</dbReference>
<dbReference type="Gene3D" id="1.10.490.10">
    <property type="entry name" value="Globins"/>
    <property type="match status" value="1"/>
</dbReference>
<protein>
    <submittedName>
        <fullName evidence="5">Hemoglobin</fullName>
    </submittedName>
</protein>
<dbReference type="RefSeq" id="WP_072836120.1">
    <property type="nucleotide sequence ID" value="NZ_FQUU01000013.1"/>
</dbReference>
<dbReference type="OrthoDB" id="25954at2"/>
<sequence>MQKRDIVAIEDIKLMVDSFYGKIQEDAILSFIFNDRIGDRWSEHLEKMYKFWQTVLLDEHTYFGAPFPPHATLDINHTHYERWVQLFNETIDHLFTGDKAQEAKWRGQKMAQVFLARTANYKMQVTAE</sequence>
<dbReference type="Pfam" id="PF01152">
    <property type="entry name" value="Bac_globin"/>
    <property type="match status" value="1"/>
</dbReference>
<dbReference type="AlphaFoldDB" id="A0A1M5CPR6"/>